<organism evidence="1 2">
    <name type="scientific">Multifurca ochricompacta</name>
    <dbReference type="NCBI Taxonomy" id="376703"/>
    <lineage>
        <taxon>Eukaryota</taxon>
        <taxon>Fungi</taxon>
        <taxon>Dikarya</taxon>
        <taxon>Basidiomycota</taxon>
        <taxon>Agaricomycotina</taxon>
        <taxon>Agaricomycetes</taxon>
        <taxon>Russulales</taxon>
        <taxon>Russulaceae</taxon>
        <taxon>Multifurca</taxon>
    </lineage>
</organism>
<accession>A0AAD4M7C6</accession>
<sequence length="52" mass="6113">MPVHPPIKLSSHTWPLPYHTPLFHHTVTHKTIPMFGHPEEIDLPHNENNFQN</sequence>
<protein>
    <submittedName>
        <fullName evidence="1">Uncharacterized protein</fullName>
    </submittedName>
</protein>
<dbReference type="AlphaFoldDB" id="A0AAD4M7C6"/>
<comment type="caution">
    <text evidence="1">The sequence shown here is derived from an EMBL/GenBank/DDBJ whole genome shotgun (WGS) entry which is preliminary data.</text>
</comment>
<gene>
    <name evidence="1" type="ORF">B0F90DRAFT_1713608</name>
</gene>
<dbReference type="Proteomes" id="UP001203297">
    <property type="component" value="Unassembled WGS sequence"/>
</dbReference>
<reference evidence="1" key="1">
    <citation type="journal article" date="2022" name="New Phytol.">
        <title>Evolutionary transition to the ectomycorrhizal habit in the genomes of a hyperdiverse lineage of mushroom-forming fungi.</title>
        <authorList>
            <person name="Looney B."/>
            <person name="Miyauchi S."/>
            <person name="Morin E."/>
            <person name="Drula E."/>
            <person name="Courty P.E."/>
            <person name="Kohler A."/>
            <person name="Kuo A."/>
            <person name="LaButti K."/>
            <person name="Pangilinan J."/>
            <person name="Lipzen A."/>
            <person name="Riley R."/>
            <person name="Andreopoulos W."/>
            <person name="He G."/>
            <person name="Johnson J."/>
            <person name="Nolan M."/>
            <person name="Tritt A."/>
            <person name="Barry K.W."/>
            <person name="Grigoriev I.V."/>
            <person name="Nagy L.G."/>
            <person name="Hibbett D."/>
            <person name="Henrissat B."/>
            <person name="Matheny P.B."/>
            <person name="Labbe J."/>
            <person name="Martin F.M."/>
        </authorList>
    </citation>
    <scope>NUCLEOTIDE SEQUENCE</scope>
    <source>
        <strain evidence="1">BPL690</strain>
    </source>
</reference>
<evidence type="ECO:0000313" key="1">
    <source>
        <dbReference type="EMBL" id="KAI0302281.1"/>
    </source>
</evidence>
<proteinExistence type="predicted"/>
<dbReference type="EMBL" id="WTXG01000011">
    <property type="protein sequence ID" value="KAI0302281.1"/>
    <property type="molecule type" value="Genomic_DNA"/>
</dbReference>
<keyword evidence="2" id="KW-1185">Reference proteome</keyword>
<name>A0AAD4M7C6_9AGAM</name>
<evidence type="ECO:0000313" key="2">
    <source>
        <dbReference type="Proteomes" id="UP001203297"/>
    </source>
</evidence>